<accession>A0A814YTT7</accession>
<proteinExistence type="predicted"/>
<feature type="transmembrane region" description="Helical" evidence="2">
    <location>
        <begin position="324"/>
        <end position="342"/>
    </location>
</feature>
<organism evidence="3 4">
    <name type="scientific">Adineta steineri</name>
    <dbReference type="NCBI Taxonomy" id="433720"/>
    <lineage>
        <taxon>Eukaryota</taxon>
        <taxon>Metazoa</taxon>
        <taxon>Spiralia</taxon>
        <taxon>Gnathifera</taxon>
        <taxon>Rotifera</taxon>
        <taxon>Eurotatoria</taxon>
        <taxon>Bdelloidea</taxon>
        <taxon>Adinetida</taxon>
        <taxon>Adinetidae</taxon>
        <taxon>Adineta</taxon>
    </lineage>
</organism>
<reference evidence="3" key="1">
    <citation type="submission" date="2021-02" db="EMBL/GenBank/DDBJ databases">
        <authorList>
            <person name="Nowell W R."/>
        </authorList>
    </citation>
    <scope>NUCLEOTIDE SEQUENCE</scope>
</reference>
<comment type="caution">
    <text evidence="3">The sequence shown here is derived from an EMBL/GenBank/DDBJ whole genome shotgun (WGS) entry which is preliminary data.</text>
</comment>
<sequence length="343" mass="39202">MSSAAVNVTNDCSPILIPSSTPPNATINTGSELPPISETTSPPANQDEVGRPGAISTNLPWNSNRYISEWNSDEVLRWFQSRGLNKSYECLCAPDEVITGKTLEEMFKMKQKNYGSYRANYPNNLSKDFHQFEQLLDSYFVAKRIHRFDVAVSFAGERRDRVRQIADKLCVKINRPDAKERIFYDYNHQAELARPELDLELERIYRYQTRLIVVFMCNAYSRKKWCRLEERAIRGLWVAGQKDRIMLLSVDGTITEPFSDLGGYMDISEKSDDDVVDAIYSRLKALDDPLSSSQSSHTSTQQPILEGVPSNRIEILRNVLRSISPWYIIIVLLSYILGTIIGR</sequence>
<evidence type="ECO:0000256" key="1">
    <source>
        <dbReference type="SAM" id="MobiDB-lite"/>
    </source>
</evidence>
<dbReference type="EMBL" id="CAJNON010000386">
    <property type="protein sequence ID" value="CAF1234825.1"/>
    <property type="molecule type" value="Genomic_DNA"/>
</dbReference>
<name>A0A814YTT7_9BILA</name>
<feature type="region of interest" description="Disordered" evidence="1">
    <location>
        <begin position="15"/>
        <end position="55"/>
    </location>
</feature>
<keyword evidence="2" id="KW-0812">Transmembrane</keyword>
<dbReference type="AlphaFoldDB" id="A0A814YTT7"/>
<dbReference type="OrthoDB" id="10055155at2759"/>
<dbReference type="Proteomes" id="UP000663891">
    <property type="component" value="Unassembled WGS sequence"/>
</dbReference>
<dbReference type="SUPFAM" id="SSF52200">
    <property type="entry name" value="Toll/Interleukin receptor TIR domain"/>
    <property type="match status" value="1"/>
</dbReference>
<gene>
    <name evidence="3" type="ORF">VCS650_LOCUS27454</name>
</gene>
<evidence type="ECO:0000313" key="3">
    <source>
        <dbReference type="EMBL" id="CAF1234825.1"/>
    </source>
</evidence>
<evidence type="ECO:0000256" key="2">
    <source>
        <dbReference type="SAM" id="Phobius"/>
    </source>
</evidence>
<dbReference type="InterPro" id="IPR035897">
    <property type="entry name" value="Toll_tir_struct_dom_sf"/>
</dbReference>
<feature type="compositionally biased region" description="Polar residues" evidence="1">
    <location>
        <begin position="15"/>
        <end position="44"/>
    </location>
</feature>
<keyword evidence="2" id="KW-1133">Transmembrane helix</keyword>
<evidence type="ECO:0008006" key="5">
    <source>
        <dbReference type="Google" id="ProtNLM"/>
    </source>
</evidence>
<evidence type="ECO:0000313" key="4">
    <source>
        <dbReference type="Proteomes" id="UP000663891"/>
    </source>
</evidence>
<keyword evidence="2" id="KW-0472">Membrane</keyword>
<protein>
    <recommendedName>
        <fullName evidence="5">TIR domain-containing protein</fullName>
    </recommendedName>
</protein>